<evidence type="ECO:0000259" key="1">
    <source>
        <dbReference type="Pfam" id="PF16409"/>
    </source>
</evidence>
<dbReference type="Pfam" id="PF16409">
    <property type="entry name" value="DUF5017"/>
    <property type="match status" value="1"/>
</dbReference>
<reference evidence="3" key="2">
    <citation type="submission" date="2020-09" db="EMBL/GenBank/DDBJ databases">
        <authorList>
            <person name="Sun Q."/>
            <person name="Ohkuma M."/>
        </authorList>
    </citation>
    <scope>NUCLEOTIDE SEQUENCE</scope>
    <source>
        <strain evidence="3">JCM 12862</strain>
    </source>
</reference>
<comment type="caution">
    <text evidence="3">The sequence shown here is derived from an EMBL/GenBank/DDBJ whole genome shotgun (WGS) entry which is preliminary data.</text>
</comment>
<organism evidence="3 4">
    <name type="scientific">Yeosuana aromativorans</name>
    <dbReference type="NCBI Taxonomy" id="288019"/>
    <lineage>
        <taxon>Bacteria</taxon>
        <taxon>Pseudomonadati</taxon>
        <taxon>Bacteroidota</taxon>
        <taxon>Flavobacteriia</taxon>
        <taxon>Flavobacteriales</taxon>
        <taxon>Flavobacteriaceae</taxon>
        <taxon>Yeosuana</taxon>
    </lineage>
</organism>
<dbReference type="Pfam" id="PF18942">
    <property type="entry name" value="DUF5689"/>
    <property type="match status" value="1"/>
</dbReference>
<dbReference type="EMBL" id="BMNR01000003">
    <property type="protein sequence ID" value="GGK23646.1"/>
    <property type="molecule type" value="Genomic_DNA"/>
</dbReference>
<feature type="domain" description="DUF5689" evidence="2">
    <location>
        <begin position="74"/>
        <end position="300"/>
    </location>
</feature>
<dbReference type="InterPro" id="IPR043744">
    <property type="entry name" value="DUF5689"/>
</dbReference>
<evidence type="ECO:0000259" key="2">
    <source>
        <dbReference type="Pfam" id="PF18942"/>
    </source>
</evidence>
<dbReference type="Proteomes" id="UP000612329">
    <property type="component" value="Unassembled WGS sequence"/>
</dbReference>
<reference evidence="3" key="1">
    <citation type="journal article" date="2014" name="Int. J. Syst. Evol. Microbiol.">
        <title>Complete genome sequence of Corynebacterium casei LMG S-19264T (=DSM 44701T), isolated from a smear-ripened cheese.</title>
        <authorList>
            <consortium name="US DOE Joint Genome Institute (JGI-PGF)"/>
            <person name="Walter F."/>
            <person name="Albersmeier A."/>
            <person name="Kalinowski J."/>
            <person name="Ruckert C."/>
        </authorList>
    </citation>
    <scope>NUCLEOTIDE SEQUENCE</scope>
    <source>
        <strain evidence="3">JCM 12862</strain>
    </source>
</reference>
<feature type="domain" description="DUF5017" evidence="1">
    <location>
        <begin position="379"/>
        <end position="468"/>
    </location>
</feature>
<dbReference type="Gene3D" id="2.60.120.200">
    <property type="match status" value="1"/>
</dbReference>
<evidence type="ECO:0000313" key="4">
    <source>
        <dbReference type="Proteomes" id="UP000612329"/>
    </source>
</evidence>
<keyword evidence="4" id="KW-1185">Reference proteome</keyword>
<dbReference type="InterPro" id="IPR032185">
    <property type="entry name" value="DUF5017"/>
</dbReference>
<sequence>MSILDFKKKIMKKIISQLMKCQAFTNSINNKNMSKTNTFLPLTLVLIAMLSLSSCVHDDDYKIPSVEITEPNITANTTINIVKDMYAGSLVDFDEASNGGELIMEGYVVSNDEAGNFYKVLIIQDAPENPTAAIQLDVDVTSLYSKYKPGRKVYVKLNGLGMDEMNGVLHIGSINGSSIERISSVNYEDYIIRSSEVATLVPKVITPSQYNDSYINMLVQIDDMQLRSEELGKPYANAADTYTVNRYLKNCVDDSQTILRNSGFASFKGQEFPQGRGSIVAVFSKYNSDYQLFIRDTDDVMFDNDRCDPLFEETFSAAVDNTNLDLPGWINFATAGTVTWSEQVYSGNGYAEFNPYNSKDVSNIGWLITPGIDLDAQDGEILTFQTEHAYPDSGHDPLAVLISTDFDGTTAGISTATWTPLTFDVSYKVDYGTWFNFTNSGEIDLSSYTGTAYIAFRYTGSDTANQNMTLHVDNVKVYVP</sequence>
<gene>
    <name evidence="3" type="ORF">GCM10007962_17290</name>
</gene>
<evidence type="ECO:0000313" key="3">
    <source>
        <dbReference type="EMBL" id="GGK23646.1"/>
    </source>
</evidence>
<name>A0A8J3BRY6_9FLAO</name>
<proteinExistence type="predicted"/>
<dbReference type="AlphaFoldDB" id="A0A8J3BRY6"/>
<protein>
    <recommendedName>
        <fullName evidence="5">DUF5689 domain-containing protein</fullName>
    </recommendedName>
</protein>
<accession>A0A8J3BRY6</accession>
<evidence type="ECO:0008006" key="5">
    <source>
        <dbReference type="Google" id="ProtNLM"/>
    </source>
</evidence>
<dbReference type="NCBIfam" id="NF038128">
    <property type="entry name" value="choice_anch_J"/>
    <property type="match status" value="1"/>
</dbReference>